<feature type="transmembrane region" description="Helical" evidence="2">
    <location>
        <begin position="44"/>
        <end position="70"/>
    </location>
</feature>
<keyword evidence="2" id="KW-0812">Transmembrane</keyword>
<name>A0A2M8PA89_9CHLR</name>
<protein>
    <recommendedName>
        <fullName evidence="5">DUF420 domain-containing protein</fullName>
    </recommendedName>
</protein>
<accession>A0A2M8PA89</accession>
<evidence type="ECO:0000256" key="2">
    <source>
        <dbReference type="SAM" id="Phobius"/>
    </source>
</evidence>
<feature type="compositionally biased region" description="Basic and acidic residues" evidence="1">
    <location>
        <begin position="178"/>
        <end position="218"/>
    </location>
</feature>
<reference evidence="3 4" key="1">
    <citation type="submission" date="2017-11" db="EMBL/GenBank/DDBJ databases">
        <title>Evolution of Phototrophy in the Chloroflexi Phylum Driven by Horizontal Gene Transfer.</title>
        <authorList>
            <person name="Ward L.M."/>
            <person name="Hemp J."/>
            <person name="Shih P.M."/>
            <person name="Mcglynn S.E."/>
            <person name="Fischer W."/>
        </authorList>
    </citation>
    <scope>NUCLEOTIDE SEQUENCE [LARGE SCALE GENOMIC DNA]</scope>
    <source>
        <strain evidence="3">JP3_13</strain>
    </source>
</reference>
<dbReference type="EMBL" id="PGTM01000380">
    <property type="protein sequence ID" value="PJF34464.1"/>
    <property type="molecule type" value="Genomic_DNA"/>
</dbReference>
<gene>
    <name evidence="3" type="ORF">CUN49_15535</name>
</gene>
<organism evidence="3 4">
    <name type="scientific">Candidatus Thermofonsia Clade 1 bacterium</name>
    <dbReference type="NCBI Taxonomy" id="2364210"/>
    <lineage>
        <taxon>Bacteria</taxon>
        <taxon>Bacillati</taxon>
        <taxon>Chloroflexota</taxon>
        <taxon>Candidatus Thermofontia</taxon>
        <taxon>Candidatus Thermofonsia Clade 1</taxon>
    </lineage>
</organism>
<evidence type="ECO:0008006" key="5">
    <source>
        <dbReference type="Google" id="ProtNLM"/>
    </source>
</evidence>
<evidence type="ECO:0000313" key="4">
    <source>
        <dbReference type="Proteomes" id="UP000229681"/>
    </source>
</evidence>
<evidence type="ECO:0000313" key="3">
    <source>
        <dbReference type="EMBL" id="PJF34464.1"/>
    </source>
</evidence>
<comment type="caution">
    <text evidence="3">The sequence shown here is derived from an EMBL/GenBank/DDBJ whole genome shotgun (WGS) entry which is preliminary data.</text>
</comment>
<proteinExistence type="predicted"/>
<dbReference type="AlphaFoldDB" id="A0A2M8PA89"/>
<sequence>LFVPQHKYAMTFVTVLNWAIIAYLMAVSYSGAVPYYSQREPNQLILPTLHLITGALAQVLATVSLIRMWFEYRLPVALRYEPIKPPMRLTLALWLITAALGIGIYIAWYGVPLQPGPEAPALQPSPEATPQATDEPTLTAVPAATEEATATLAPSATAPLAATEEAAPAATEETSMNDDAHKAAREATKSAERATKRAEDAAKETTKDAERATKRADD</sequence>
<keyword evidence="2" id="KW-1133">Transmembrane helix</keyword>
<feature type="transmembrane region" description="Helical" evidence="2">
    <location>
        <begin position="91"/>
        <end position="111"/>
    </location>
</feature>
<dbReference type="Proteomes" id="UP000229681">
    <property type="component" value="Unassembled WGS sequence"/>
</dbReference>
<feature type="non-terminal residue" evidence="3">
    <location>
        <position position="1"/>
    </location>
</feature>
<feature type="transmembrane region" description="Helical" evidence="2">
    <location>
        <begin position="12"/>
        <end position="32"/>
    </location>
</feature>
<feature type="compositionally biased region" description="Low complexity" evidence="1">
    <location>
        <begin position="149"/>
        <end position="174"/>
    </location>
</feature>
<evidence type="ECO:0000256" key="1">
    <source>
        <dbReference type="SAM" id="MobiDB-lite"/>
    </source>
</evidence>
<feature type="region of interest" description="Disordered" evidence="1">
    <location>
        <begin position="149"/>
        <end position="218"/>
    </location>
</feature>
<keyword evidence="2" id="KW-0472">Membrane</keyword>